<keyword evidence="3" id="KW-1185">Reference proteome</keyword>
<dbReference type="EMBL" id="VWVM01000004">
    <property type="protein sequence ID" value="KAA6126846.1"/>
    <property type="molecule type" value="Genomic_DNA"/>
</dbReference>
<gene>
    <name evidence="2" type="ORF">F3I20_07235</name>
</gene>
<dbReference type="RefSeq" id="WP_150037355.1">
    <property type="nucleotide sequence ID" value="NZ_VWVM01000004.1"/>
</dbReference>
<evidence type="ECO:0000256" key="1">
    <source>
        <dbReference type="SAM" id="MobiDB-lite"/>
    </source>
</evidence>
<evidence type="ECO:0000313" key="2">
    <source>
        <dbReference type="EMBL" id="KAA6126846.1"/>
    </source>
</evidence>
<dbReference type="AlphaFoldDB" id="A0AB34CM03"/>
<name>A0AB34CM03_9GAMM</name>
<organism evidence="2 3">
    <name type="scientific">Candidatus Pantoea gossypiicola</name>
    <dbReference type="NCBI Taxonomy" id="2608008"/>
    <lineage>
        <taxon>Bacteria</taxon>
        <taxon>Pseudomonadati</taxon>
        <taxon>Pseudomonadota</taxon>
        <taxon>Gammaproteobacteria</taxon>
        <taxon>Enterobacterales</taxon>
        <taxon>Erwiniaceae</taxon>
        <taxon>Pantoea</taxon>
    </lineage>
</organism>
<proteinExistence type="predicted"/>
<feature type="region of interest" description="Disordered" evidence="1">
    <location>
        <begin position="1"/>
        <end position="22"/>
    </location>
</feature>
<dbReference type="Proteomes" id="UP000324255">
    <property type="component" value="Unassembled WGS sequence"/>
</dbReference>
<reference evidence="2 3" key="1">
    <citation type="submission" date="2019-09" db="EMBL/GenBank/DDBJ databases">
        <title>Genomic diversity of phyloplane-associated Pantoea species in Pakistan cotton crop.</title>
        <authorList>
            <person name="Tufail M.R."/>
            <person name="Cook D.R."/>
        </authorList>
    </citation>
    <scope>NUCLEOTIDE SEQUENCE [LARGE SCALE GENOMIC DNA]</scope>
    <source>
        <strain evidence="2 3">B_8</strain>
    </source>
</reference>
<evidence type="ECO:0000313" key="3">
    <source>
        <dbReference type="Proteomes" id="UP000324255"/>
    </source>
</evidence>
<comment type="caution">
    <text evidence="2">The sequence shown here is derived from an EMBL/GenBank/DDBJ whole genome shotgun (WGS) entry which is preliminary data.</text>
</comment>
<protein>
    <submittedName>
        <fullName evidence="2">Uncharacterized protein</fullName>
    </submittedName>
</protein>
<sequence length="115" mass="12622">MRVNPENVMESELSNRLSPGPKIQDPDLKALLRFNETCDDGEGYDIGKDAMSRLVELGLASKGPHSIRHITAFGRWVIEREEGDITEPTLKTEDDLANESAVKLCQLRTGAGKGA</sequence>
<accession>A0AB34CM03</accession>